<dbReference type="PANTHER" id="PTHR11040:SF212">
    <property type="entry name" value="ZINC_IRON PERMEASE"/>
    <property type="match status" value="1"/>
</dbReference>
<name>A0AAD5Q5C7_PYTIN</name>
<keyword evidence="2 5" id="KW-0812">Transmembrane</keyword>
<comment type="subcellular location">
    <subcellularLocation>
        <location evidence="1">Membrane</location>
        <topology evidence="1">Multi-pass membrane protein</topology>
    </subcellularLocation>
</comment>
<protein>
    <recommendedName>
        <fullName evidence="8">Zinc (Zn2)-Iron (Fe2) Permease (ZIP) Family</fullName>
    </recommendedName>
</protein>
<sequence>MATAPSFSATEELAVGAASITTFKFAVMVVVLVMTVISALLPLWISRNGTASSKRLLSKKLPFVTAGVFIGSGLLHLLPDAVKMYNKMLLLDPAVFSAQWMHEFPTVYLLSAVGCMIVWAVDLINLGDSGKMMAAATAARPNSKASYHKAAKTEETTLLLMQNGIKVVGETAVRTYSFDYPSLTTIEDGCSSEETDLTMQSETTVSEHVVFSGQSAVLPYLLAVLFSIHSLIAGFALGVNSTSSKTAVATTVAILSHKAIEAMSVGANFARAKDSIGPQRAIAVLLLYSLMTPLGIVLGMVLADALQGSTALLAESMALGVASGSFVYLAFHEMSEEHASNDVPSMEKILLFGAGLFSMAALATWT</sequence>
<dbReference type="AlphaFoldDB" id="A0AAD5Q5C7"/>
<gene>
    <name evidence="6" type="ORF">P43SY_004062</name>
</gene>
<feature type="transmembrane region" description="Helical" evidence="5">
    <location>
        <begin position="217"/>
        <end position="237"/>
    </location>
</feature>
<feature type="transmembrane region" description="Helical" evidence="5">
    <location>
        <begin position="309"/>
        <end position="329"/>
    </location>
</feature>
<dbReference type="GO" id="GO:0005886">
    <property type="term" value="C:plasma membrane"/>
    <property type="evidence" value="ECO:0007669"/>
    <property type="project" value="TreeGrafter"/>
</dbReference>
<dbReference type="InterPro" id="IPR003689">
    <property type="entry name" value="ZIP"/>
</dbReference>
<evidence type="ECO:0000256" key="1">
    <source>
        <dbReference type="ARBA" id="ARBA00004141"/>
    </source>
</evidence>
<evidence type="ECO:0000313" key="7">
    <source>
        <dbReference type="Proteomes" id="UP001209570"/>
    </source>
</evidence>
<feature type="transmembrane region" description="Helical" evidence="5">
    <location>
        <begin position="25"/>
        <end position="45"/>
    </location>
</feature>
<keyword evidence="3 5" id="KW-1133">Transmembrane helix</keyword>
<evidence type="ECO:0008006" key="8">
    <source>
        <dbReference type="Google" id="ProtNLM"/>
    </source>
</evidence>
<comment type="caution">
    <text evidence="6">The sequence shown here is derived from an EMBL/GenBank/DDBJ whole genome shotgun (WGS) entry which is preliminary data.</text>
</comment>
<feature type="transmembrane region" description="Helical" evidence="5">
    <location>
        <begin position="282"/>
        <end position="303"/>
    </location>
</feature>
<feature type="transmembrane region" description="Helical" evidence="5">
    <location>
        <begin position="57"/>
        <end position="78"/>
    </location>
</feature>
<dbReference type="Pfam" id="PF02535">
    <property type="entry name" value="Zip"/>
    <property type="match status" value="1"/>
</dbReference>
<dbReference type="GO" id="GO:0005385">
    <property type="term" value="F:zinc ion transmembrane transporter activity"/>
    <property type="evidence" value="ECO:0007669"/>
    <property type="project" value="TreeGrafter"/>
</dbReference>
<evidence type="ECO:0000256" key="4">
    <source>
        <dbReference type="ARBA" id="ARBA00023136"/>
    </source>
</evidence>
<evidence type="ECO:0000256" key="3">
    <source>
        <dbReference type="ARBA" id="ARBA00022989"/>
    </source>
</evidence>
<dbReference type="EMBL" id="JAKCXM010000231">
    <property type="protein sequence ID" value="KAJ0398001.1"/>
    <property type="molecule type" value="Genomic_DNA"/>
</dbReference>
<evidence type="ECO:0000256" key="5">
    <source>
        <dbReference type="SAM" id="Phobius"/>
    </source>
</evidence>
<proteinExistence type="predicted"/>
<reference evidence="6" key="1">
    <citation type="submission" date="2021-12" db="EMBL/GenBank/DDBJ databases">
        <title>Prjna785345.</title>
        <authorList>
            <person name="Rujirawat T."/>
            <person name="Krajaejun T."/>
        </authorList>
    </citation>
    <scope>NUCLEOTIDE SEQUENCE</scope>
    <source>
        <strain evidence="6">Pi057C3</strain>
    </source>
</reference>
<keyword evidence="7" id="KW-1185">Reference proteome</keyword>
<accession>A0AAD5Q5C7</accession>
<keyword evidence="4 5" id="KW-0472">Membrane</keyword>
<feature type="transmembrane region" description="Helical" evidence="5">
    <location>
        <begin position="349"/>
        <end position="365"/>
    </location>
</feature>
<dbReference type="PANTHER" id="PTHR11040">
    <property type="entry name" value="ZINC/IRON TRANSPORTER"/>
    <property type="match status" value="1"/>
</dbReference>
<organism evidence="6 7">
    <name type="scientific">Pythium insidiosum</name>
    <name type="common">Pythiosis disease agent</name>
    <dbReference type="NCBI Taxonomy" id="114742"/>
    <lineage>
        <taxon>Eukaryota</taxon>
        <taxon>Sar</taxon>
        <taxon>Stramenopiles</taxon>
        <taxon>Oomycota</taxon>
        <taxon>Peronosporomycetes</taxon>
        <taxon>Pythiales</taxon>
        <taxon>Pythiaceae</taxon>
        <taxon>Pythium</taxon>
    </lineage>
</organism>
<dbReference type="Proteomes" id="UP001209570">
    <property type="component" value="Unassembled WGS sequence"/>
</dbReference>
<evidence type="ECO:0000313" key="6">
    <source>
        <dbReference type="EMBL" id="KAJ0398001.1"/>
    </source>
</evidence>
<evidence type="ECO:0000256" key="2">
    <source>
        <dbReference type="ARBA" id="ARBA00022692"/>
    </source>
</evidence>
<feature type="transmembrane region" description="Helical" evidence="5">
    <location>
        <begin position="106"/>
        <end position="124"/>
    </location>
</feature>